<evidence type="ECO:0008006" key="3">
    <source>
        <dbReference type="Google" id="ProtNLM"/>
    </source>
</evidence>
<proteinExistence type="predicted"/>
<reference evidence="1" key="2">
    <citation type="submission" date="2024-05" db="EMBL/GenBank/DDBJ databases">
        <title>Identification and characterization of horizontal gene transfer across gut microbiota members of farm animals based on homology search.</title>
        <authorList>
            <person name="Schwarzerova J."/>
            <person name="Nykrynova M."/>
            <person name="Jureckova K."/>
            <person name="Cejkova D."/>
            <person name="Rychlik I."/>
        </authorList>
    </citation>
    <scope>NUCLEOTIDE SEQUENCE</scope>
    <source>
        <strain evidence="1">84_SSukc20</strain>
    </source>
</reference>
<accession>A0ABT7X433</accession>
<organism evidence="1 2">
    <name type="scientific">Bacteroides gallinaceum</name>
    <dbReference type="NCBI Taxonomy" id="1462571"/>
    <lineage>
        <taxon>Bacteria</taxon>
        <taxon>Pseudomonadati</taxon>
        <taxon>Bacteroidota</taxon>
        <taxon>Bacteroidia</taxon>
        <taxon>Bacteroidales</taxon>
        <taxon>Bacteroidaceae</taxon>
        <taxon>Bacteroides</taxon>
    </lineage>
</organism>
<comment type="caution">
    <text evidence="1">The sequence shown here is derived from an EMBL/GenBank/DDBJ whole genome shotgun (WGS) entry which is preliminary data.</text>
</comment>
<name>A0ABT7X433_9BACE</name>
<dbReference type="RefSeq" id="WP_013618327.1">
    <property type="nucleotide sequence ID" value="NZ_JAUEII010000008.1"/>
</dbReference>
<sequence length="331" mass="38935">MTDYIATWFYRESADEASFYPQMGQKGDSALVHSVYMQIQVPFFRTFRHYNPAARLLFFTNLKREGLPRFLLELFDELSVETVTLPYTRRPPKGWYEAWQNQFYLYDILSGMDGRMQADDTLLVCDADCLCRMPLDPLFDEIRNNGSALYEFITDRSATINGITLPQMERFYEACYSKPPRLPLAYYGGEFIGLRGDNVRRINEAYPELWAFNLARAGLQAPKLNEEAHVLSMLAERLDLRNAIANRYVKRMWTSPQFNNVRPGDEHLAVWHLPYEKKRGLYRLFRLLEKQKGLGDEARFWEKAKAWTGVPAVSLVKRLRDRWTTLRMRFD</sequence>
<dbReference type="Proteomes" id="UP001167871">
    <property type="component" value="Unassembled WGS sequence"/>
</dbReference>
<evidence type="ECO:0000313" key="1">
    <source>
        <dbReference type="EMBL" id="MDN0048838.1"/>
    </source>
</evidence>
<protein>
    <recommendedName>
        <fullName evidence="3">Glycosyl transferase</fullName>
    </recommendedName>
</protein>
<dbReference type="EMBL" id="JAUEII010000008">
    <property type="protein sequence ID" value="MDN0048838.1"/>
    <property type="molecule type" value="Genomic_DNA"/>
</dbReference>
<keyword evidence="2" id="KW-1185">Reference proteome</keyword>
<reference evidence="1" key="1">
    <citation type="submission" date="2023-06" db="EMBL/GenBank/DDBJ databases">
        <authorList>
            <person name="Zeman M."/>
            <person name="Kubasova T."/>
            <person name="Jahodarova E."/>
            <person name="Nykrynova M."/>
            <person name="Rychlik I."/>
        </authorList>
    </citation>
    <scope>NUCLEOTIDE SEQUENCE</scope>
    <source>
        <strain evidence="1">84_SSukc20</strain>
    </source>
</reference>
<gene>
    <name evidence="1" type="ORF">QVO10_05470</name>
</gene>
<evidence type="ECO:0000313" key="2">
    <source>
        <dbReference type="Proteomes" id="UP001167871"/>
    </source>
</evidence>